<reference evidence="5" key="1">
    <citation type="submission" date="2022-07" db="EMBL/GenBank/DDBJ databases">
        <title>Genome analysis of Parmales, a sister group of diatoms, reveals the evolutionary specialization of diatoms from phago-mixotrophs to photoautotrophs.</title>
        <authorList>
            <person name="Ban H."/>
            <person name="Sato S."/>
            <person name="Yoshikawa S."/>
            <person name="Kazumasa Y."/>
            <person name="Nakamura Y."/>
            <person name="Ichinomiya M."/>
            <person name="Saitoh K."/>
            <person name="Sato N."/>
            <person name="Blanc-Mathieu R."/>
            <person name="Endo H."/>
            <person name="Kuwata A."/>
            <person name="Ogata H."/>
        </authorList>
    </citation>
    <scope>NUCLEOTIDE SEQUENCE</scope>
</reference>
<dbReference type="InterPro" id="IPR029063">
    <property type="entry name" value="SAM-dependent_MTases_sf"/>
</dbReference>
<name>A0A9W7L838_9STRA</name>
<dbReference type="GO" id="GO:0008173">
    <property type="term" value="F:RNA methyltransferase activity"/>
    <property type="evidence" value="ECO:0007669"/>
    <property type="project" value="UniProtKB-ARBA"/>
</dbReference>
<comment type="caution">
    <text evidence="5">The sequence shown here is derived from an EMBL/GenBank/DDBJ whole genome shotgun (WGS) entry which is preliminary data.</text>
</comment>
<dbReference type="EMBL" id="BRXZ01007966">
    <property type="protein sequence ID" value="GMI37195.1"/>
    <property type="molecule type" value="Genomic_DNA"/>
</dbReference>
<dbReference type="PANTHER" id="PTHR22809:SF5">
    <property type="entry name" value="TRNA N(3)-METHYLCYTIDINE METHYLTRANSFERASE METTL6"/>
    <property type="match status" value="1"/>
</dbReference>
<organism evidence="5 6">
    <name type="scientific">Triparma retinervis</name>
    <dbReference type="NCBI Taxonomy" id="2557542"/>
    <lineage>
        <taxon>Eukaryota</taxon>
        <taxon>Sar</taxon>
        <taxon>Stramenopiles</taxon>
        <taxon>Ochrophyta</taxon>
        <taxon>Bolidophyceae</taxon>
        <taxon>Parmales</taxon>
        <taxon>Triparmaceae</taxon>
        <taxon>Triparma</taxon>
    </lineage>
</organism>
<evidence type="ECO:0000256" key="4">
    <source>
        <dbReference type="SAM" id="MobiDB-lite"/>
    </source>
</evidence>
<proteinExistence type="inferred from homology"/>
<dbReference type="Proteomes" id="UP001165082">
    <property type="component" value="Unassembled WGS sequence"/>
</dbReference>
<feature type="region of interest" description="Disordered" evidence="4">
    <location>
        <begin position="33"/>
        <end position="54"/>
    </location>
</feature>
<gene>
    <name evidence="5" type="ORF">TrRE_jg6186</name>
</gene>
<dbReference type="GO" id="GO:0032259">
    <property type="term" value="P:methylation"/>
    <property type="evidence" value="ECO:0007669"/>
    <property type="project" value="UniProtKB-KW"/>
</dbReference>
<dbReference type="Pfam" id="PF13489">
    <property type="entry name" value="Methyltransf_23"/>
    <property type="match status" value="1"/>
</dbReference>
<dbReference type="InterPro" id="IPR026113">
    <property type="entry name" value="METTL2/6/8-like"/>
</dbReference>
<comment type="similarity">
    <text evidence="1">Belongs to the methyltransferase superfamily. METL family.</text>
</comment>
<dbReference type="OrthoDB" id="417697at2759"/>
<evidence type="ECO:0000256" key="2">
    <source>
        <dbReference type="ARBA" id="ARBA00022603"/>
    </source>
</evidence>
<dbReference type="Gene3D" id="3.40.50.150">
    <property type="entry name" value="Vaccinia Virus protein VP39"/>
    <property type="match status" value="1"/>
</dbReference>
<keyword evidence="2" id="KW-0489">Methyltransferase</keyword>
<evidence type="ECO:0000256" key="1">
    <source>
        <dbReference type="ARBA" id="ARBA00009725"/>
    </source>
</evidence>
<evidence type="ECO:0008006" key="7">
    <source>
        <dbReference type="Google" id="ProtNLM"/>
    </source>
</evidence>
<keyword evidence="3" id="KW-0808">Transferase</keyword>
<dbReference type="PANTHER" id="PTHR22809">
    <property type="entry name" value="METHYLTRANSFERASE-RELATED"/>
    <property type="match status" value="1"/>
</dbReference>
<sequence length="403" mass="45076">MTELETCLSYYRTLRSSEYHTIRWGPTSAKKDVGGKGMTISGPPSANESNDISQTDELWMEDNMTSEEREERRLKIEAMLEGGVNPADSAIVEGFKSKASNYWDEFYKRNGARFFKDRHYLHSAFPELGNEASPFTLLECGCGVGNSLIPLLEVNKNLTVIGGDFATTAVETMRKDPRYVEANAQSMGDVTGRAFSEVWDITKSPYPGSYTSKDGVPQKFGEHFCDGALLLFCLSAVPPSKFSTSIANISSCLKPGGLLLFRDYGHLDDSQLHLLPSCVKDRGRILDENTYVKQDGTICHYFSLQEIEELFVKAGFKVLELEYIQRQYANRGEGKVRRRIWCHAKFQKLGDVEKDHDEDEFVMVPSAEISKSKKSATPETPGTPSKIDEAEAEEKQKCACIIG</sequence>
<dbReference type="SUPFAM" id="SSF53335">
    <property type="entry name" value="S-adenosyl-L-methionine-dependent methyltransferases"/>
    <property type="match status" value="1"/>
</dbReference>
<dbReference type="GO" id="GO:0008757">
    <property type="term" value="F:S-adenosylmethionine-dependent methyltransferase activity"/>
    <property type="evidence" value="ECO:0007669"/>
    <property type="project" value="UniProtKB-ARBA"/>
</dbReference>
<protein>
    <recommendedName>
        <fullName evidence="7">Methyltransferase-like protein</fullName>
    </recommendedName>
</protein>
<accession>A0A9W7L838</accession>
<keyword evidence="6" id="KW-1185">Reference proteome</keyword>
<feature type="region of interest" description="Disordered" evidence="4">
    <location>
        <begin position="367"/>
        <end position="394"/>
    </location>
</feature>
<evidence type="ECO:0000256" key="3">
    <source>
        <dbReference type="ARBA" id="ARBA00022679"/>
    </source>
</evidence>
<evidence type="ECO:0000313" key="5">
    <source>
        <dbReference type="EMBL" id="GMI37195.1"/>
    </source>
</evidence>
<feature type="compositionally biased region" description="Polar residues" evidence="4">
    <location>
        <begin position="42"/>
        <end position="54"/>
    </location>
</feature>
<dbReference type="AlphaFoldDB" id="A0A9W7L838"/>
<evidence type="ECO:0000313" key="6">
    <source>
        <dbReference type="Proteomes" id="UP001165082"/>
    </source>
</evidence>